<sequence>MLLSAFHKFKGSLWLPGILLIMPFSSITSAQTLRLCEQPAAQCTAIIYHESSNTSQYYNTKRSQERFSPFSTFKVPNSVIFLEEGLVNSFSQMLDFDRAQYPPEGWWPESWQRTPMTFRQALQRSAVPIYRSLSSEVGAQKMAKWLETFDYGNQDISAGIDTFWLGASLKISAREQIQFLRRLRAGEFNVREASLAALQEMMLVEKREDYLLYAKTGAGNLPAGGAIGWYVGWLDRGTDRQYFALNVSAATFSELLAERATLIELLVQELTDAPSSHWANRKWGLGGRS</sequence>
<reference evidence="2 3" key="1">
    <citation type="submission" date="2023-11" db="EMBL/GenBank/DDBJ databases">
        <title>Gilvimarinus fulvus sp. nov., isolated from the surface of Kelp.</title>
        <authorList>
            <person name="Sun Y.Y."/>
            <person name="Gong Y."/>
            <person name="Du Z.J."/>
        </authorList>
    </citation>
    <scope>NUCLEOTIDE SEQUENCE [LARGE SCALE GENOMIC DNA]</scope>
    <source>
        <strain evidence="2 3">SDUM040013</strain>
    </source>
</reference>
<dbReference type="EMBL" id="JAXAFO010000027">
    <property type="protein sequence ID" value="MDX6850615.1"/>
    <property type="molecule type" value="Genomic_DNA"/>
</dbReference>
<evidence type="ECO:0000259" key="1">
    <source>
        <dbReference type="Pfam" id="PF00905"/>
    </source>
</evidence>
<evidence type="ECO:0000313" key="2">
    <source>
        <dbReference type="EMBL" id="MDX6850615.1"/>
    </source>
</evidence>
<organism evidence="2 3">
    <name type="scientific">Gilvimarinus gilvus</name>
    <dbReference type="NCBI Taxonomy" id="3058038"/>
    <lineage>
        <taxon>Bacteria</taxon>
        <taxon>Pseudomonadati</taxon>
        <taxon>Pseudomonadota</taxon>
        <taxon>Gammaproteobacteria</taxon>
        <taxon>Cellvibrionales</taxon>
        <taxon>Cellvibrionaceae</taxon>
        <taxon>Gilvimarinus</taxon>
    </lineage>
</organism>
<dbReference type="InterPro" id="IPR012338">
    <property type="entry name" value="Beta-lactam/transpept-like"/>
</dbReference>
<gene>
    <name evidence="2" type="ORF">SCD92_14680</name>
</gene>
<proteinExistence type="predicted"/>
<feature type="domain" description="Penicillin-binding protein transpeptidase" evidence="1">
    <location>
        <begin position="51"/>
        <end position="251"/>
    </location>
</feature>
<evidence type="ECO:0000313" key="3">
    <source>
        <dbReference type="Proteomes" id="UP001273505"/>
    </source>
</evidence>
<dbReference type="InterPro" id="IPR001460">
    <property type="entry name" value="PCN-bd_Tpept"/>
</dbReference>
<comment type="caution">
    <text evidence="2">The sequence shown here is derived from an EMBL/GenBank/DDBJ whole genome shotgun (WGS) entry which is preliminary data.</text>
</comment>
<dbReference type="Gene3D" id="3.40.710.10">
    <property type="entry name" value="DD-peptidase/beta-lactamase superfamily"/>
    <property type="match status" value="1"/>
</dbReference>
<protein>
    <submittedName>
        <fullName evidence="2">Penicillin-binding transpeptidase domain-containing protein</fullName>
    </submittedName>
</protein>
<dbReference type="Proteomes" id="UP001273505">
    <property type="component" value="Unassembled WGS sequence"/>
</dbReference>
<dbReference type="RefSeq" id="WP_302722137.1">
    <property type="nucleotide sequence ID" value="NZ_JAULRU010000430.1"/>
</dbReference>
<keyword evidence="3" id="KW-1185">Reference proteome</keyword>
<dbReference type="SUPFAM" id="SSF56601">
    <property type="entry name" value="beta-lactamase/transpeptidase-like"/>
    <property type="match status" value="1"/>
</dbReference>
<name>A0ABU4S0D4_9GAMM</name>
<dbReference type="Pfam" id="PF00905">
    <property type="entry name" value="Transpeptidase"/>
    <property type="match status" value="1"/>
</dbReference>
<accession>A0ABU4S0D4</accession>